<evidence type="ECO:0000313" key="23">
    <source>
        <dbReference type="EMBL" id="KAJ6999584.1"/>
    </source>
</evidence>
<evidence type="ECO:0000256" key="4">
    <source>
        <dbReference type="ARBA" id="ARBA00012313"/>
    </source>
</evidence>
<comment type="caution">
    <text evidence="23">The sequence shown here is derived from an EMBL/GenBank/DDBJ whole genome shotgun (WGS) entry which is preliminary data.</text>
</comment>
<evidence type="ECO:0000256" key="5">
    <source>
        <dbReference type="ARBA" id="ARBA00022525"/>
    </source>
</evidence>
<feature type="binding site" evidence="18">
    <location>
        <position position="195"/>
    </location>
    <ligand>
        <name>Ca(2+)</name>
        <dbReference type="ChEBI" id="CHEBI:29108"/>
        <label>2</label>
    </ligand>
</feature>
<dbReference type="GO" id="GO:0020037">
    <property type="term" value="F:heme binding"/>
    <property type="evidence" value="ECO:0007669"/>
    <property type="project" value="UniProtKB-UniRule"/>
</dbReference>
<keyword evidence="5 21" id="KW-0964">Secreted</keyword>
<dbReference type="GO" id="GO:0006979">
    <property type="term" value="P:response to oxidative stress"/>
    <property type="evidence" value="ECO:0007669"/>
    <property type="project" value="UniProtKB-UniRule"/>
</dbReference>
<feature type="disulfide bond" evidence="20">
    <location>
        <begin position="201"/>
        <end position="233"/>
    </location>
</feature>
<comment type="similarity">
    <text evidence="3">Belongs to the peroxidase family. Ascorbate peroxidase subfamily.</text>
</comment>
<evidence type="ECO:0000256" key="1">
    <source>
        <dbReference type="ARBA" id="ARBA00000189"/>
    </source>
</evidence>
<comment type="cofactor">
    <cofactor evidence="18 21">
        <name>Ca(2+)</name>
        <dbReference type="ChEBI" id="CHEBI:29108"/>
    </cofactor>
    <text evidence="18 21">Binds 2 calcium ions per subunit.</text>
</comment>
<keyword evidence="11 21" id="KW-0560">Oxidoreductase</keyword>
<feature type="disulfide bond" evidence="20">
    <location>
        <begin position="122"/>
        <end position="323"/>
    </location>
</feature>
<evidence type="ECO:0000256" key="21">
    <source>
        <dbReference type="RuleBase" id="RU362060"/>
    </source>
</evidence>
<evidence type="ECO:0000256" key="7">
    <source>
        <dbReference type="ARBA" id="ARBA00022617"/>
    </source>
</evidence>
<dbReference type="InterPro" id="IPR002016">
    <property type="entry name" value="Haem_peroxidase"/>
</dbReference>
<feature type="binding site" evidence="18">
    <location>
        <position position="73"/>
    </location>
    <ligand>
        <name>Ca(2+)</name>
        <dbReference type="ChEBI" id="CHEBI:29108"/>
        <label>1</label>
    </ligand>
</feature>
<dbReference type="InterPro" id="IPR010255">
    <property type="entry name" value="Haem_peroxidase_sf"/>
</dbReference>
<evidence type="ECO:0000256" key="9">
    <source>
        <dbReference type="ARBA" id="ARBA00022729"/>
    </source>
</evidence>
<keyword evidence="7 21" id="KW-0349">Heme</keyword>
<protein>
    <recommendedName>
        <fullName evidence="4 21">Peroxidase</fullName>
        <ecNumber evidence="4 21">1.11.1.7</ecNumber>
    </recommendedName>
</protein>
<comment type="function">
    <text evidence="2">Removal of H(2)O(2), oxidation of toxic reductants, biosynthesis and degradation of lignin, suberization, auxin catabolism, response to environmental stresses such as wounding, pathogen attack and oxidative stress. These functions might be dependent on each isozyme/isoform in each plant tissue.</text>
</comment>
<dbReference type="GO" id="GO:0046872">
    <property type="term" value="F:metal ion binding"/>
    <property type="evidence" value="ECO:0007669"/>
    <property type="project" value="UniProtKB-UniRule"/>
</dbReference>
<dbReference type="PROSITE" id="PS00436">
    <property type="entry name" value="PEROXIDASE_2"/>
    <property type="match status" value="1"/>
</dbReference>
<dbReference type="InterPro" id="IPR033905">
    <property type="entry name" value="Secretory_peroxidase"/>
</dbReference>
<dbReference type="SUPFAM" id="SSF48113">
    <property type="entry name" value="Heme-dependent peroxidases"/>
    <property type="match status" value="1"/>
</dbReference>
<dbReference type="AlphaFoldDB" id="A0AAD6QZJ0"/>
<dbReference type="Gene3D" id="1.10.420.10">
    <property type="entry name" value="Peroxidase, domain 2"/>
    <property type="match status" value="1"/>
</dbReference>
<keyword evidence="9 21" id="KW-0732">Signal</keyword>
<comment type="cofactor">
    <cofactor evidence="18 21">
        <name>heme b</name>
        <dbReference type="ChEBI" id="CHEBI:60344"/>
    </cofactor>
    <text evidence="18 21">Binds 1 heme b (iron(II)-protoporphyrin IX) group per subunit.</text>
</comment>
<comment type="catalytic activity">
    <reaction evidence="1 21">
        <text>2 a phenolic donor + H2O2 = 2 a phenolic radical donor + 2 H2O</text>
        <dbReference type="Rhea" id="RHEA:56136"/>
        <dbReference type="ChEBI" id="CHEBI:15377"/>
        <dbReference type="ChEBI" id="CHEBI:16240"/>
        <dbReference type="ChEBI" id="CHEBI:139520"/>
        <dbReference type="ChEBI" id="CHEBI:139521"/>
        <dbReference type="EC" id="1.11.1.7"/>
    </reaction>
</comment>
<dbReference type="PROSITE" id="PS50873">
    <property type="entry name" value="PEROXIDASE_4"/>
    <property type="match status" value="1"/>
</dbReference>
<keyword evidence="6 21" id="KW-0575">Peroxidase</keyword>
<dbReference type="FunFam" id="1.10.420.10:FF:000008">
    <property type="entry name" value="Peroxidase"/>
    <property type="match status" value="1"/>
</dbReference>
<feature type="binding site" evidence="18">
    <location>
        <position position="77"/>
    </location>
    <ligand>
        <name>Ca(2+)</name>
        <dbReference type="ChEBI" id="CHEBI:29108"/>
        <label>1</label>
    </ligand>
</feature>
<feature type="binding site" evidence="17">
    <location>
        <position position="164"/>
    </location>
    <ligand>
        <name>substrate</name>
    </ligand>
</feature>
<dbReference type="PROSITE" id="PS00435">
    <property type="entry name" value="PEROXIDASE_1"/>
    <property type="match status" value="1"/>
</dbReference>
<evidence type="ECO:0000256" key="14">
    <source>
        <dbReference type="ARBA" id="ARBA00023180"/>
    </source>
</evidence>
<feature type="disulfide bond" evidence="20">
    <location>
        <begin position="71"/>
        <end position="76"/>
    </location>
</feature>
<feature type="binding site" evidence="18">
    <location>
        <position position="79"/>
    </location>
    <ligand>
        <name>Ca(2+)</name>
        <dbReference type="ChEBI" id="CHEBI:29108"/>
        <label>1</label>
    </ligand>
</feature>
<dbReference type="EMBL" id="JAQIZT010000004">
    <property type="protein sequence ID" value="KAJ6999584.1"/>
    <property type="molecule type" value="Genomic_DNA"/>
</dbReference>
<dbReference type="GO" id="GO:0042744">
    <property type="term" value="P:hydrogen peroxide catabolic process"/>
    <property type="evidence" value="ECO:0007669"/>
    <property type="project" value="UniProtKB-KW"/>
</dbReference>
<keyword evidence="8 18" id="KW-0479">Metal-binding</keyword>
<dbReference type="InterPro" id="IPR000823">
    <property type="entry name" value="Peroxidase_pln"/>
</dbReference>
<gene>
    <name evidence="23" type="ORF">NC653_010338</name>
</gene>
<evidence type="ECO:0000256" key="18">
    <source>
        <dbReference type="PIRSR" id="PIRSR600823-3"/>
    </source>
</evidence>
<dbReference type="InterPro" id="IPR019794">
    <property type="entry name" value="Peroxidases_AS"/>
</dbReference>
<feature type="binding site" evidence="18">
    <location>
        <position position="245"/>
    </location>
    <ligand>
        <name>Ca(2+)</name>
        <dbReference type="ChEBI" id="CHEBI:29108"/>
        <label>2</label>
    </ligand>
</feature>
<evidence type="ECO:0000256" key="3">
    <source>
        <dbReference type="ARBA" id="ARBA00006873"/>
    </source>
</evidence>
<evidence type="ECO:0000256" key="19">
    <source>
        <dbReference type="PIRSR" id="PIRSR600823-4"/>
    </source>
</evidence>
<name>A0AAD6QZJ0_9ROSI</name>
<keyword evidence="14" id="KW-0325">Glycoprotein</keyword>
<feature type="domain" description="Plant heme peroxidase family profile" evidence="22">
    <location>
        <begin position="28"/>
        <end position="327"/>
    </location>
</feature>
<feature type="binding site" evidence="18">
    <location>
        <position position="70"/>
    </location>
    <ligand>
        <name>Ca(2+)</name>
        <dbReference type="ChEBI" id="CHEBI:29108"/>
        <label>1</label>
    </ligand>
</feature>
<keyword evidence="24" id="KW-1185">Reference proteome</keyword>
<feature type="signal peptide" evidence="21">
    <location>
        <begin position="1"/>
        <end position="27"/>
    </location>
</feature>
<proteinExistence type="inferred from homology"/>
<dbReference type="PRINTS" id="PR00458">
    <property type="entry name" value="PEROXIDASE"/>
</dbReference>
<dbReference type="CDD" id="cd00693">
    <property type="entry name" value="secretory_peroxidase"/>
    <property type="match status" value="1"/>
</dbReference>
<dbReference type="Proteomes" id="UP001164929">
    <property type="component" value="Chromosome 4"/>
</dbReference>
<evidence type="ECO:0000256" key="11">
    <source>
        <dbReference type="ARBA" id="ARBA00023002"/>
    </source>
</evidence>
<feature type="binding site" evidence="18">
    <location>
        <position position="253"/>
    </location>
    <ligand>
        <name>Ca(2+)</name>
        <dbReference type="ChEBI" id="CHEBI:29108"/>
        <label>2</label>
    </ligand>
</feature>
<feature type="chain" id="PRO_5041766031" description="Peroxidase" evidence="21">
    <location>
        <begin position="28"/>
        <end position="327"/>
    </location>
</feature>
<evidence type="ECO:0000256" key="2">
    <source>
        <dbReference type="ARBA" id="ARBA00002322"/>
    </source>
</evidence>
<evidence type="ECO:0000256" key="6">
    <source>
        <dbReference type="ARBA" id="ARBA00022559"/>
    </source>
</evidence>
<dbReference type="GO" id="GO:0140825">
    <property type="term" value="F:lactoperoxidase activity"/>
    <property type="evidence" value="ECO:0007669"/>
    <property type="project" value="UniProtKB-EC"/>
</dbReference>
<dbReference type="Pfam" id="PF00141">
    <property type="entry name" value="peroxidase"/>
    <property type="match status" value="1"/>
</dbReference>
<feature type="active site" description="Proton acceptor" evidence="16">
    <location>
        <position position="69"/>
    </location>
</feature>
<keyword evidence="12 18" id="KW-0408">Iron</keyword>
<evidence type="ECO:0000313" key="24">
    <source>
        <dbReference type="Proteomes" id="UP001164929"/>
    </source>
</evidence>
<feature type="site" description="Transition state stabilizer" evidence="19">
    <location>
        <position position="65"/>
    </location>
</feature>
<dbReference type="GO" id="GO:0005576">
    <property type="term" value="C:extracellular region"/>
    <property type="evidence" value="ECO:0007669"/>
    <property type="project" value="UniProtKB-SubCell"/>
</dbReference>
<reference evidence="23 24" key="1">
    <citation type="journal article" date="2023" name="Mol. Ecol. Resour.">
        <title>Chromosome-level genome assembly of a triploid poplar Populus alba 'Berolinensis'.</title>
        <authorList>
            <person name="Chen S."/>
            <person name="Yu Y."/>
            <person name="Wang X."/>
            <person name="Wang S."/>
            <person name="Zhang T."/>
            <person name="Zhou Y."/>
            <person name="He R."/>
            <person name="Meng N."/>
            <person name="Wang Y."/>
            <person name="Liu W."/>
            <person name="Liu Z."/>
            <person name="Liu J."/>
            <person name="Guo Q."/>
            <person name="Huang H."/>
            <person name="Sederoff R.R."/>
            <person name="Wang G."/>
            <person name="Qu G."/>
            <person name="Chen S."/>
        </authorList>
    </citation>
    <scope>NUCLEOTIDE SEQUENCE [LARGE SCALE GENOMIC DNA]</scope>
    <source>
        <strain evidence="23">SC-2020</strain>
    </source>
</reference>
<dbReference type="InterPro" id="IPR019793">
    <property type="entry name" value="Peroxidases_heam-ligand_BS"/>
</dbReference>
<evidence type="ECO:0000256" key="13">
    <source>
        <dbReference type="ARBA" id="ARBA00023157"/>
    </source>
</evidence>
<keyword evidence="15 21" id="KW-0376">Hydrogen peroxide</keyword>
<feature type="disulfide bond" evidence="20">
    <location>
        <begin position="38"/>
        <end position="116"/>
    </location>
</feature>
<evidence type="ECO:0000256" key="15">
    <source>
        <dbReference type="ARBA" id="ARBA00023324"/>
    </source>
</evidence>
<evidence type="ECO:0000256" key="20">
    <source>
        <dbReference type="PIRSR" id="PIRSR600823-5"/>
    </source>
</evidence>
<feature type="binding site" evidence="18">
    <location>
        <position position="75"/>
    </location>
    <ligand>
        <name>Ca(2+)</name>
        <dbReference type="ChEBI" id="CHEBI:29108"/>
        <label>1</label>
    </ligand>
</feature>
<dbReference type="PANTHER" id="PTHR31235">
    <property type="entry name" value="PEROXIDASE 25-RELATED"/>
    <property type="match status" value="1"/>
</dbReference>
<dbReference type="PRINTS" id="PR00461">
    <property type="entry name" value="PLPEROXIDASE"/>
</dbReference>
<feature type="binding site" evidence="18">
    <location>
        <position position="90"/>
    </location>
    <ligand>
        <name>Ca(2+)</name>
        <dbReference type="ChEBI" id="CHEBI:29108"/>
        <label>1</label>
    </ligand>
</feature>
<accession>A0AAD6QZJ0</accession>
<evidence type="ECO:0000256" key="16">
    <source>
        <dbReference type="PIRSR" id="PIRSR600823-1"/>
    </source>
</evidence>
<evidence type="ECO:0000259" key="22">
    <source>
        <dbReference type="PROSITE" id="PS50873"/>
    </source>
</evidence>
<evidence type="ECO:0000256" key="8">
    <source>
        <dbReference type="ARBA" id="ARBA00022723"/>
    </source>
</evidence>
<organism evidence="23 24">
    <name type="scientific">Populus alba x Populus x berolinensis</name>
    <dbReference type="NCBI Taxonomy" id="444605"/>
    <lineage>
        <taxon>Eukaryota</taxon>
        <taxon>Viridiplantae</taxon>
        <taxon>Streptophyta</taxon>
        <taxon>Embryophyta</taxon>
        <taxon>Tracheophyta</taxon>
        <taxon>Spermatophyta</taxon>
        <taxon>Magnoliopsida</taxon>
        <taxon>eudicotyledons</taxon>
        <taxon>Gunneridae</taxon>
        <taxon>Pentapetalae</taxon>
        <taxon>rosids</taxon>
        <taxon>fabids</taxon>
        <taxon>Malpighiales</taxon>
        <taxon>Salicaceae</taxon>
        <taxon>Saliceae</taxon>
        <taxon>Populus</taxon>
    </lineage>
</organism>
<sequence length="327" mass="35795">MDSLKLSSGLIFIQLVLLASVFNSANAQLKVGFYKDTCPQAEAIVKGVMDQVLKVAPSLSGPLLRLHFHDCFVRGCDASILLNSSTGQAEKDSPPNLSLRGYQVIDRVKAALEKKCPGVVSCADILAIVARDVTVATLGPSWRVETGRRDGRVSNFSEPLTNLPPFFANISQLLTQFRSKNLSKKDLVVLSGAHTIGTSHCSSFDSRLYNFTGKGDTDPTLDSEYITRLKKKCKAGDQITLVEMDPGGARTFDNSYYKLVANRRALFQSDAALLDNNYTKAYVKLQSVTTDESTFFKDFGVSMRKMGRVEVLTGKAGEIRKVCSKVN</sequence>
<dbReference type="FunFam" id="1.10.520.10:FF:000001">
    <property type="entry name" value="Peroxidase"/>
    <property type="match status" value="1"/>
</dbReference>
<evidence type="ECO:0000256" key="12">
    <source>
        <dbReference type="ARBA" id="ARBA00023004"/>
    </source>
</evidence>
<feature type="binding site" description="axial binding residue" evidence="18">
    <location>
        <position position="194"/>
    </location>
    <ligand>
        <name>heme b</name>
        <dbReference type="ChEBI" id="CHEBI:60344"/>
    </ligand>
    <ligandPart>
        <name>Fe</name>
        <dbReference type="ChEBI" id="CHEBI:18248"/>
    </ligandPart>
</feature>
<dbReference type="EC" id="1.11.1.7" evidence="4 21"/>
<comment type="subcellular location">
    <subcellularLocation>
        <location evidence="21">Secreted</location>
    </subcellularLocation>
</comment>
<evidence type="ECO:0000256" key="17">
    <source>
        <dbReference type="PIRSR" id="PIRSR600823-2"/>
    </source>
</evidence>
<keyword evidence="13 20" id="KW-1015">Disulfide bond</keyword>
<evidence type="ECO:0000256" key="10">
    <source>
        <dbReference type="ARBA" id="ARBA00022837"/>
    </source>
</evidence>
<comment type="similarity">
    <text evidence="21">Belongs to the peroxidase family. Classical plant (class III) peroxidase subfamily.</text>
</comment>
<dbReference type="Gene3D" id="1.10.520.10">
    <property type="match status" value="1"/>
</dbReference>
<keyword evidence="10 18" id="KW-0106">Calcium</keyword>